<reference evidence="3" key="1">
    <citation type="submission" date="2023-02" db="EMBL/GenBank/DDBJ databases">
        <title>Genome of Flavobacteriaceae gen. nov. sp. strain F89.</title>
        <authorList>
            <person name="Wang Y."/>
        </authorList>
    </citation>
    <scope>NUCLEOTIDE SEQUENCE</scope>
    <source>
        <strain evidence="3">F89</strain>
    </source>
</reference>
<dbReference type="PANTHER" id="PTHR22935:SF95">
    <property type="entry name" value="BETA-LACTAMASE-LIKE 1-RELATED"/>
    <property type="match status" value="1"/>
</dbReference>
<comment type="similarity">
    <text evidence="1">Belongs to the beta-lactamase family.</text>
</comment>
<keyword evidence="4" id="KW-1185">Reference proteome</keyword>
<dbReference type="SUPFAM" id="SSF56601">
    <property type="entry name" value="beta-lactamase/transpeptidase-like"/>
    <property type="match status" value="1"/>
</dbReference>
<accession>A0AAE3ERK0</accession>
<dbReference type="RefSeq" id="WP_317901067.1">
    <property type="nucleotide sequence ID" value="NZ_JAIRBC010000004.1"/>
</dbReference>
<dbReference type="InterPro" id="IPR051478">
    <property type="entry name" value="Beta-lactamase-like_AB/R"/>
</dbReference>
<gene>
    <name evidence="3" type="ORF">K8352_04155</name>
</gene>
<feature type="domain" description="Beta-lactamase-related" evidence="2">
    <location>
        <begin position="76"/>
        <end position="397"/>
    </location>
</feature>
<evidence type="ECO:0000313" key="3">
    <source>
        <dbReference type="EMBL" id="MCG2459927.1"/>
    </source>
</evidence>
<evidence type="ECO:0000259" key="2">
    <source>
        <dbReference type="Pfam" id="PF00144"/>
    </source>
</evidence>
<comment type="caution">
    <text evidence="3">The sequence shown here is derived from an EMBL/GenBank/DDBJ whole genome shotgun (WGS) entry which is preliminary data.</text>
</comment>
<dbReference type="EMBL" id="JAIRBC010000004">
    <property type="protein sequence ID" value="MCG2459927.1"/>
    <property type="molecule type" value="Genomic_DNA"/>
</dbReference>
<dbReference type="Pfam" id="PF00144">
    <property type="entry name" value="Beta-lactamase"/>
    <property type="match status" value="1"/>
</dbReference>
<dbReference type="Gene3D" id="3.40.710.10">
    <property type="entry name" value="DD-peptidase/beta-lactamase superfamily"/>
    <property type="match status" value="1"/>
</dbReference>
<protein>
    <submittedName>
        <fullName evidence="3">Beta-lactamase family protein</fullName>
    </submittedName>
</protein>
<dbReference type="PANTHER" id="PTHR22935">
    <property type="entry name" value="PENICILLIN-BINDING PROTEIN"/>
    <property type="match status" value="1"/>
</dbReference>
<name>A0AAE3ERK0_9FLAO</name>
<dbReference type="InterPro" id="IPR001466">
    <property type="entry name" value="Beta-lactam-related"/>
</dbReference>
<organism evidence="3 4">
    <name type="scientific">Cerina litoralis</name>
    <dbReference type="NCBI Taxonomy" id="2874477"/>
    <lineage>
        <taxon>Bacteria</taxon>
        <taxon>Pseudomonadati</taxon>
        <taxon>Bacteroidota</taxon>
        <taxon>Flavobacteriia</taxon>
        <taxon>Flavobacteriales</taxon>
        <taxon>Flavobacteriaceae</taxon>
        <taxon>Cerina</taxon>
    </lineage>
</organism>
<sequence length="434" mass="48233">MQRFKILVGSTLLILTVFLLTLSASKPNTTSPSNTKITTSRSQTASVDLIKLQQYRSRQQELRAALKEYFKNTILSGNLVGAGVSIVKGDSIVISEGFGKRNTNLNGKVDGETVFRLGSLSKGFAGVLAAEVENEGELDWSSKVVDYIPEFQLGNKENTSKITLADILSQTSGTPYHSYTNLIEAGLSLTDIAERFKDVTPISEPGSMYSYQNAMFALSGEMMRRATGKNIKTLLKNRLLNPLGMCSTSMDYETLLHTSNIAMPHVKWRSGWKERPLKDDYFNAVAAGGVSSSAHDMAKWMRFLLGHDPEVMNKSALQDVFNPFVEVGGHSKYYQRWPGHIKSYYGFGWRIHKFMEDDAINKKTIWHHGGSVNDYRNEIAIFPESDLGICVLMNCHSKIASTVIPDLYKIVKEIYGQSAPQIVLNSGAKMDISL</sequence>
<evidence type="ECO:0000256" key="1">
    <source>
        <dbReference type="ARBA" id="ARBA00038473"/>
    </source>
</evidence>
<proteinExistence type="inferred from homology"/>
<dbReference type="Proteomes" id="UP001200642">
    <property type="component" value="Unassembled WGS sequence"/>
</dbReference>
<dbReference type="InterPro" id="IPR012338">
    <property type="entry name" value="Beta-lactam/transpept-like"/>
</dbReference>
<dbReference type="AlphaFoldDB" id="A0AAE3ERK0"/>
<evidence type="ECO:0000313" key="4">
    <source>
        <dbReference type="Proteomes" id="UP001200642"/>
    </source>
</evidence>